<protein>
    <recommendedName>
        <fullName evidence="3">Tir chaperone protein (CesT)</fullName>
    </recommendedName>
</protein>
<dbReference type="AlphaFoldDB" id="A0A1C0U3S5"/>
<keyword evidence="2" id="KW-1185">Reference proteome</keyword>
<comment type="caution">
    <text evidence="1">The sequence shown here is derived from an EMBL/GenBank/DDBJ whole genome shotgun (WGS) entry which is preliminary data.</text>
</comment>
<organism evidence="1 2">
    <name type="scientific">Photorhabdus australis subsp. thailandensis</name>
    <dbReference type="NCBI Taxonomy" id="2805096"/>
    <lineage>
        <taxon>Bacteria</taxon>
        <taxon>Pseudomonadati</taxon>
        <taxon>Pseudomonadota</taxon>
        <taxon>Gammaproteobacteria</taxon>
        <taxon>Enterobacterales</taxon>
        <taxon>Morganellaceae</taxon>
        <taxon>Photorhabdus</taxon>
    </lineage>
</organism>
<name>A0A1C0U3S5_9GAMM</name>
<gene>
    <name evidence="1" type="ORF">Ppb6_02325</name>
</gene>
<proteinExistence type="predicted"/>
<accession>A0A1C0U3S5</accession>
<dbReference type="RefSeq" id="WP_065823341.1">
    <property type="nucleotide sequence ID" value="NZ_CAWMQZ010000085.1"/>
</dbReference>
<evidence type="ECO:0000313" key="2">
    <source>
        <dbReference type="Proteomes" id="UP000093476"/>
    </source>
</evidence>
<dbReference type="Proteomes" id="UP000093476">
    <property type="component" value="Unassembled WGS sequence"/>
</dbReference>
<dbReference type="EMBL" id="LOMY01000085">
    <property type="protein sequence ID" value="OCQ52589.1"/>
    <property type="molecule type" value="Genomic_DNA"/>
</dbReference>
<reference evidence="1 2" key="1">
    <citation type="submission" date="2015-12" db="EMBL/GenBank/DDBJ databases">
        <title>Genome comparisons provide insights into the role of secondary metabolites in the pathogenic phase of the Photorhabdus life cycle.</title>
        <authorList>
            <person name="Tobias N.J."/>
            <person name="Mishra B."/>
            <person name="Gupta D.K."/>
            <person name="Thines M."/>
            <person name="Stinear T.P."/>
            <person name="Bode H.B."/>
        </authorList>
    </citation>
    <scope>NUCLEOTIDE SEQUENCE [LARGE SCALE GENOMIC DNA]</scope>
    <source>
        <strain evidence="1 2">PB68.1</strain>
    </source>
</reference>
<dbReference type="STRING" id="286156.Ppb6_02325"/>
<sequence length="127" mass="14423">MNNRKFIFLMRDFIQSVKASGTHFDGNQALVGMYGEIECRIEDGTRVGLPGHLILLISLSKAQLDPVKALELNGSFHLMLDSYIASINNAGYFLVRSFLIPEHTNQLHDYLNETVELVRNLMKEKLI</sequence>
<dbReference type="PATRIC" id="fig|286156.4.peg.2629"/>
<evidence type="ECO:0008006" key="3">
    <source>
        <dbReference type="Google" id="ProtNLM"/>
    </source>
</evidence>
<evidence type="ECO:0000313" key="1">
    <source>
        <dbReference type="EMBL" id="OCQ52589.1"/>
    </source>
</evidence>